<protein>
    <submittedName>
        <fullName evidence="2">Uncharacterized protein</fullName>
    </submittedName>
</protein>
<keyword evidence="3" id="KW-1185">Reference proteome</keyword>
<comment type="caution">
    <text evidence="2">The sequence shown here is derived from an EMBL/GenBank/DDBJ whole genome shotgun (WGS) entry which is preliminary data.</text>
</comment>
<proteinExistence type="predicted"/>
<feature type="region of interest" description="Disordered" evidence="1">
    <location>
        <begin position="22"/>
        <end position="76"/>
    </location>
</feature>
<evidence type="ECO:0000313" key="3">
    <source>
        <dbReference type="Proteomes" id="UP000719412"/>
    </source>
</evidence>
<gene>
    <name evidence="2" type="ORF">GEV33_015421</name>
</gene>
<feature type="region of interest" description="Disordered" evidence="1">
    <location>
        <begin position="284"/>
        <end position="311"/>
    </location>
</feature>
<accession>A0A8J6L0I9</accession>
<feature type="compositionally biased region" description="Basic and acidic residues" evidence="1">
    <location>
        <begin position="51"/>
        <end position="60"/>
    </location>
</feature>
<dbReference type="Proteomes" id="UP000719412">
    <property type="component" value="Unassembled WGS sequence"/>
</dbReference>
<dbReference type="AlphaFoldDB" id="A0A8J6L0I9"/>
<reference evidence="2" key="1">
    <citation type="journal article" date="2020" name="J Insects Food Feed">
        <title>The yellow mealworm (Tenebrio molitor) genome: a resource for the emerging insects as food and feed industry.</title>
        <authorList>
            <person name="Eriksson T."/>
            <person name="Andere A."/>
            <person name="Kelstrup H."/>
            <person name="Emery V."/>
            <person name="Picard C."/>
        </authorList>
    </citation>
    <scope>NUCLEOTIDE SEQUENCE</scope>
    <source>
        <strain evidence="2">Stoneville</strain>
        <tissue evidence="2">Whole head</tissue>
    </source>
</reference>
<evidence type="ECO:0000256" key="1">
    <source>
        <dbReference type="SAM" id="MobiDB-lite"/>
    </source>
</evidence>
<sequence>MSRVSTKIASGVKFEFVPVKKASNESIQSRRAKQESEQPYRRIFSRRQRKNDKNEEKGRDAAASGGAQRSETEDGVEGAVSRDSLFNTFITLCMILYWSSKRHKPRQVLISKCITQFLADFVSRAKSEEGKGFVHANCVFVHEAALLSSAVFVFVRYLLRKNWERCMMKSYDVLEEASAASSGNRTAKLIPIPFCSRDLPESYLLLFFSLTFFLHPCGVQPFEILREIAVNIYRVLRVDSPTHYRFDIRIFRSVKSNVNKPAPCSTICHLACKCRIAGSCHQDARAGGSQKKKTDRERKLKGTRSATAERAAGAASRELRITCVAFGIRNHPCGWIAERHGAYRPALPAFGAVEEPEDLPFYRLPFCRGVVRARLPLPYREGEPESPPSNYREATPFSGKVITESIEFRNTNDNSLGVVL</sequence>
<reference evidence="2" key="2">
    <citation type="submission" date="2021-08" db="EMBL/GenBank/DDBJ databases">
        <authorList>
            <person name="Eriksson T."/>
        </authorList>
    </citation>
    <scope>NUCLEOTIDE SEQUENCE</scope>
    <source>
        <strain evidence="2">Stoneville</strain>
        <tissue evidence="2">Whole head</tissue>
    </source>
</reference>
<dbReference type="EMBL" id="JABDTM020030640">
    <property type="protein sequence ID" value="KAH0807369.1"/>
    <property type="molecule type" value="Genomic_DNA"/>
</dbReference>
<evidence type="ECO:0000313" key="2">
    <source>
        <dbReference type="EMBL" id="KAH0807369.1"/>
    </source>
</evidence>
<organism evidence="2 3">
    <name type="scientific">Tenebrio molitor</name>
    <name type="common">Yellow mealworm beetle</name>
    <dbReference type="NCBI Taxonomy" id="7067"/>
    <lineage>
        <taxon>Eukaryota</taxon>
        <taxon>Metazoa</taxon>
        <taxon>Ecdysozoa</taxon>
        <taxon>Arthropoda</taxon>
        <taxon>Hexapoda</taxon>
        <taxon>Insecta</taxon>
        <taxon>Pterygota</taxon>
        <taxon>Neoptera</taxon>
        <taxon>Endopterygota</taxon>
        <taxon>Coleoptera</taxon>
        <taxon>Polyphaga</taxon>
        <taxon>Cucujiformia</taxon>
        <taxon>Tenebrionidae</taxon>
        <taxon>Tenebrio</taxon>
    </lineage>
</organism>
<name>A0A8J6L0I9_TENMO</name>